<comment type="caution">
    <text evidence="1">The sequence shown here is derived from an EMBL/GenBank/DDBJ whole genome shotgun (WGS) entry which is preliminary data.</text>
</comment>
<organism evidence="1">
    <name type="scientific">marine sediment metagenome</name>
    <dbReference type="NCBI Taxonomy" id="412755"/>
    <lineage>
        <taxon>unclassified sequences</taxon>
        <taxon>metagenomes</taxon>
        <taxon>ecological metagenomes</taxon>
    </lineage>
</organism>
<feature type="non-terminal residue" evidence="1">
    <location>
        <position position="1"/>
    </location>
</feature>
<feature type="non-terminal residue" evidence="1">
    <location>
        <position position="225"/>
    </location>
</feature>
<dbReference type="Gene3D" id="1.10.575.10">
    <property type="entry name" value="P1 Nuclease"/>
    <property type="match status" value="1"/>
</dbReference>
<gene>
    <name evidence="1" type="ORF">S12H4_55073</name>
</gene>
<dbReference type="GO" id="GO:0016788">
    <property type="term" value="F:hydrolase activity, acting on ester bonds"/>
    <property type="evidence" value="ECO:0007669"/>
    <property type="project" value="InterPro"/>
</dbReference>
<dbReference type="SUPFAM" id="SSF48537">
    <property type="entry name" value="Phospholipase C/P1 nuclease"/>
    <property type="match status" value="1"/>
</dbReference>
<dbReference type="EMBL" id="BARW01035288">
    <property type="protein sequence ID" value="GAJ19209.1"/>
    <property type="molecule type" value="Genomic_DNA"/>
</dbReference>
<reference evidence="1" key="1">
    <citation type="journal article" date="2014" name="Front. Microbiol.">
        <title>High frequency of phylogenetically diverse reductive dehalogenase-homologous genes in deep subseafloor sedimentary metagenomes.</title>
        <authorList>
            <person name="Kawai M."/>
            <person name="Futagami T."/>
            <person name="Toyoda A."/>
            <person name="Takaki Y."/>
            <person name="Nishi S."/>
            <person name="Hori S."/>
            <person name="Arai W."/>
            <person name="Tsubouchi T."/>
            <person name="Morono Y."/>
            <person name="Uchiyama I."/>
            <person name="Ito T."/>
            <person name="Fujiyama A."/>
            <person name="Inagaki F."/>
            <person name="Takami H."/>
        </authorList>
    </citation>
    <scope>NUCLEOTIDE SEQUENCE</scope>
    <source>
        <strain evidence="1">Expedition CK06-06</strain>
    </source>
</reference>
<accession>X1UNX4</accession>
<name>X1UNX4_9ZZZZ</name>
<dbReference type="InterPro" id="IPR008947">
    <property type="entry name" value="PLipase_C/P1_nuclease_dom_sf"/>
</dbReference>
<dbReference type="AlphaFoldDB" id="X1UNX4"/>
<sequence length="225" mass="25611">EPDKTTRNIQEWLQVGSIIEDEDGRLIAPWRPRHHFHDPTRNAGLDNHTDYPDWDAPGTSSWLPLGESTLVWATTGHSSYEPHNNHDKWGTAKTLFYKSLRDSDKIMREQYLAESLLKLGCVLHLVEDMGVPAHTRNDFLYGHYRSVYTLDWGNPLEDWVEDQVKANAGQSPWSGTGPVIFDKLAKYFDADTYAGDYLGDGQVPPEDLWGLAECTNYQFLSLSTV</sequence>
<evidence type="ECO:0000313" key="1">
    <source>
        <dbReference type="EMBL" id="GAJ19209.1"/>
    </source>
</evidence>
<protein>
    <submittedName>
        <fullName evidence="1">Uncharacterized protein</fullName>
    </submittedName>
</protein>
<proteinExistence type="predicted"/>